<dbReference type="NCBIfam" id="TIGR02849">
    <property type="entry name" value="spore_III_AD"/>
    <property type="match status" value="1"/>
</dbReference>
<evidence type="ECO:0000256" key="1">
    <source>
        <dbReference type="SAM" id="Phobius"/>
    </source>
</evidence>
<dbReference type="KEGG" id="fcz:IMF26_02355"/>
<sequence>MEIFGIVAFGIVSSLILLLLRKERPEMALGLSLVSGLLVFFLVLPELTSVISVFSGIVRDSGLEPLYFGVILKVLAISYIADFGAAICRDAGEELMASRVEMAGKLLILISSIPVIQGVMELIKTLLT</sequence>
<reference evidence="2" key="2">
    <citation type="journal article" date="2023" name="Biology">
        <title>Prokaryotic Life Associated with Coal-Fire Gas Vents Revealed by Metagenomics.</title>
        <authorList>
            <person name="Kadnikov V.V."/>
            <person name="Mardanov A.V."/>
            <person name="Beletsky A.V."/>
            <person name="Karnachuk O.V."/>
            <person name="Ravin N.V."/>
        </authorList>
    </citation>
    <scope>NUCLEOTIDE SEQUENCE</scope>
    <source>
        <strain evidence="2">Bu02</strain>
    </source>
</reference>
<protein>
    <submittedName>
        <fullName evidence="2">Stage III sporulation protein AD</fullName>
    </submittedName>
</protein>
<feature type="transmembrane region" description="Helical" evidence="1">
    <location>
        <begin position="6"/>
        <end position="21"/>
    </location>
</feature>
<keyword evidence="1" id="KW-0472">Membrane</keyword>
<reference evidence="2" key="1">
    <citation type="submission" date="2020-10" db="EMBL/GenBank/DDBJ databases">
        <authorList>
            <person name="Kadnikov V."/>
            <person name="Beletsky A.V."/>
            <person name="Mardanov A.V."/>
            <person name="Karnachuk O.V."/>
            <person name="Ravin N.V."/>
        </authorList>
    </citation>
    <scope>NUCLEOTIDE SEQUENCE</scope>
    <source>
        <strain evidence="2">Bu02</strain>
    </source>
</reference>
<feature type="transmembrane region" description="Helical" evidence="1">
    <location>
        <begin position="66"/>
        <end position="85"/>
    </location>
</feature>
<keyword evidence="1" id="KW-0812">Transmembrane</keyword>
<dbReference type="AlphaFoldDB" id="A0AAT9LD04"/>
<accession>A0AAT9LD04</accession>
<dbReference type="EMBL" id="CP062796">
    <property type="protein sequence ID" value="QUL98935.1"/>
    <property type="molecule type" value="Genomic_DNA"/>
</dbReference>
<gene>
    <name evidence="2" type="primary">spoIIIAD</name>
    <name evidence="2" type="ORF">IMF26_02355</name>
</gene>
<proteinExistence type="predicted"/>
<name>A0AAT9LD04_9FIRM</name>
<feature type="transmembrane region" description="Helical" evidence="1">
    <location>
        <begin position="28"/>
        <end position="54"/>
    </location>
</feature>
<evidence type="ECO:0000313" key="2">
    <source>
        <dbReference type="EMBL" id="QUL98935.1"/>
    </source>
</evidence>
<dbReference type="InterPro" id="IPR014211">
    <property type="entry name" value="Spore_III_AD"/>
</dbReference>
<organism evidence="2">
    <name type="scientific">Candidatus Fermentithermobacillus carboniphilus</name>
    <dbReference type="NCBI Taxonomy" id="3085328"/>
    <lineage>
        <taxon>Bacteria</taxon>
        <taxon>Bacillati</taxon>
        <taxon>Bacillota</taxon>
        <taxon>Candidatus Fermentithermobacillia</taxon>
        <taxon>Candidatus Fermentithermobacillales</taxon>
        <taxon>Candidatus Fermentithermobacillaceae</taxon>
        <taxon>Candidatus Fermentithermobacillus</taxon>
    </lineage>
</organism>
<keyword evidence="1" id="KW-1133">Transmembrane helix</keyword>
<dbReference type="Pfam" id="PF06686">
    <property type="entry name" value="SpoIIIAC"/>
    <property type="match status" value="2"/>
</dbReference>
<dbReference type="InterPro" id="IPR025664">
    <property type="entry name" value="Spore_III_AC/AD"/>
</dbReference>